<evidence type="ECO:0000256" key="1">
    <source>
        <dbReference type="ARBA" id="ARBA00004571"/>
    </source>
</evidence>
<evidence type="ECO:0000256" key="11">
    <source>
        <dbReference type="PROSITE-ProRule" id="PRU01360"/>
    </source>
</evidence>
<feature type="domain" description="TonB-dependent receptor plug" evidence="14">
    <location>
        <begin position="47"/>
        <end position="171"/>
    </location>
</feature>
<dbReference type="CDD" id="cd01347">
    <property type="entry name" value="ligand_gated_channel"/>
    <property type="match status" value="1"/>
</dbReference>
<dbReference type="InterPro" id="IPR000531">
    <property type="entry name" value="Beta-barrel_TonB"/>
</dbReference>
<keyword evidence="16" id="KW-1185">Reference proteome</keyword>
<dbReference type="NCBIfam" id="TIGR01786">
    <property type="entry name" value="TonB-hemlactrns"/>
    <property type="match status" value="1"/>
</dbReference>
<keyword evidence="4 11" id="KW-1134">Transmembrane beta strand</keyword>
<dbReference type="Pfam" id="PF00593">
    <property type="entry name" value="TonB_dep_Rec_b-barrel"/>
    <property type="match status" value="1"/>
</dbReference>
<evidence type="ECO:0000313" key="16">
    <source>
        <dbReference type="Proteomes" id="UP001597297"/>
    </source>
</evidence>
<evidence type="ECO:0000259" key="13">
    <source>
        <dbReference type="Pfam" id="PF00593"/>
    </source>
</evidence>
<evidence type="ECO:0000256" key="8">
    <source>
        <dbReference type="ARBA" id="ARBA00023136"/>
    </source>
</evidence>
<dbReference type="InterPro" id="IPR011276">
    <property type="entry name" value="TonB_haem/Hb_rcpt"/>
</dbReference>
<dbReference type="InterPro" id="IPR036942">
    <property type="entry name" value="Beta-barrel_TonB_sf"/>
</dbReference>
<evidence type="ECO:0000256" key="2">
    <source>
        <dbReference type="ARBA" id="ARBA00009810"/>
    </source>
</evidence>
<dbReference type="Pfam" id="PF07715">
    <property type="entry name" value="Plug"/>
    <property type="match status" value="1"/>
</dbReference>
<dbReference type="InterPro" id="IPR037066">
    <property type="entry name" value="Plug_dom_sf"/>
</dbReference>
<keyword evidence="7 12" id="KW-0798">TonB box</keyword>
<keyword evidence="10 11" id="KW-0998">Cell outer membrane</keyword>
<dbReference type="SUPFAM" id="SSF56935">
    <property type="entry name" value="Porins"/>
    <property type="match status" value="1"/>
</dbReference>
<dbReference type="PROSITE" id="PS52016">
    <property type="entry name" value="TONB_DEPENDENT_REC_3"/>
    <property type="match status" value="1"/>
</dbReference>
<protein>
    <submittedName>
        <fullName evidence="15">TonB-dependent hemoglobin/transferrin/lactoferrin family receptor</fullName>
    </submittedName>
</protein>
<dbReference type="RefSeq" id="WP_377093849.1">
    <property type="nucleotide sequence ID" value="NZ_JBHSJM010000001.1"/>
</dbReference>
<evidence type="ECO:0000259" key="14">
    <source>
        <dbReference type="Pfam" id="PF07715"/>
    </source>
</evidence>
<evidence type="ECO:0000256" key="12">
    <source>
        <dbReference type="RuleBase" id="RU003357"/>
    </source>
</evidence>
<keyword evidence="6" id="KW-0732">Signal</keyword>
<dbReference type="Gene3D" id="2.170.130.10">
    <property type="entry name" value="TonB-dependent receptor, plug domain"/>
    <property type="match status" value="1"/>
</dbReference>
<organism evidence="15 16">
    <name type="scientific">Rubritalea spongiae</name>
    <dbReference type="NCBI Taxonomy" id="430797"/>
    <lineage>
        <taxon>Bacteria</taxon>
        <taxon>Pseudomonadati</taxon>
        <taxon>Verrucomicrobiota</taxon>
        <taxon>Verrucomicrobiia</taxon>
        <taxon>Verrucomicrobiales</taxon>
        <taxon>Rubritaleaceae</taxon>
        <taxon>Rubritalea</taxon>
    </lineage>
</organism>
<comment type="similarity">
    <text evidence="2 11 12">Belongs to the TonB-dependent receptor family.</text>
</comment>
<dbReference type="InterPro" id="IPR039426">
    <property type="entry name" value="TonB-dep_rcpt-like"/>
</dbReference>
<sequence length="749" mass="84047">MKYSLLLSATSLAYLTPNYLAQDFIEPLGEIETTVIIATDNETPWLNSPGSTIKVTQNDFTRNGGMNFGDIVKYTPNVSAPFNYTSSDGTFGYGQSGFTGFNIRGVEGNRILMTLDGIRQPEQFISTSFGQNDSSSGGAGRDYYDPAILQTTEILKGSASALYGSDALGGVVAFQTPEAEDFLGFSQKPYGGMLRTQYFSSNNSFATQGFLAYEKGIFNALLALAYREGQETENNGTTPPNPLDQDSVNALLKLKWSFDNSNSIKLTLEHFERNQSINALSAVGFQNIFDEYIHNNDKISRKRYSMDWHYAPQQELSIFDSVHTKFYYQGAYTESQNNSKSIAGRYRDQLIEFDNEIYGFNSTFRKETQHNFFTYGIEASSNRTENRFYREDNGLPPVPNRISFAPSDTQRAAAFFQTEYSPSQESPWTTIVGARLDYHKIKPDLTADYIERINQFNNGANAYAPAETYTNLTLAPRIDVIYEINNSNSIYAKYAKGVRNPTAEETSMIFDHPADGGNPIGSITLPNPDLEEEESHAYEIGYKYLDRGVEFEFASFYTQYSNFIENGVYTGHQNDEGRDILTTVNRGKAKIYGFEISGECDLGEFNSNLYGLSIGAATGKTWGMNQEDHTWLNSVEPWETVMWLGYLSPEQKFGCRMTATYVADVKHVSDTAANPMFRPPSYFTLDLSTSYQFTNALSVQAGINNILDEKYWVWANSRREGGHQNNLTSVDDRSTAPGTNAFVSLNYRF</sequence>
<keyword evidence="9 15" id="KW-0675">Receptor</keyword>
<evidence type="ECO:0000256" key="3">
    <source>
        <dbReference type="ARBA" id="ARBA00022448"/>
    </source>
</evidence>
<evidence type="ECO:0000313" key="15">
    <source>
        <dbReference type="EMBL" id="MFD2277365.1"/>
    </source>
</evidence>
<feature type="domain" description="TonB-dependent receptor-like beta-barrel" evidence="13">
    <location>
        <begin position="261"/>
        <end position="706"/>
    </location>
</feature>
<evidence type="ECO:0000256" key="9">
    <source>
        <dbReference type="ARBA" id="ARBA00023170"/>
    </source>
</evidence>
<evidence type="ECO:0000256" key="6">
    <source>
        <dbReference type="ARBA" id="ARBA00022729"/>
    </source>
</evidence>
<proteinExistence type="inferred from homology"/>
<dbReference type="InterPro" id="IPR012910">
    <property type="entry name" value="Plug_dom"/>
</dbReference>
<dbReference type="Gene3D" id="2.40.170.20">
    <property type="entry name" value="TonB-dependent receptor, beta-barrel domain"/>
    <property type="match status" value="1"/>
</dbReference>
<comment type="subcellular location">
    <subcellularLocation>
        <location evidence="1 11">Cell outer membrane</location>
        <topology evidence="1 11">Multi-pass membrane protein</topology>
    </subcellularLocation>
</comment>
<keyword evidence="3 11" id="KW-0813">Transport</keyword>
<comment type="caution">
    <text evidence="15">The sequence shown here is derived from an EMBL/GenBank/DDBJ whole genome shotgun (WGS) entry which is preliminary data.</text>
</comment>
<evidence type="ECO:0000256" key="5">
    <source>
        <dbReference type="ARBA" id="ARBA00022692"/>
    </source>
</evidence>
<dbReference type="PANTHER" id="PTHR30069:SF29">
    <property type="entry name" value="HEMOGLOBIN AND HEMOGLOBIN-HAPTOGLOBIN-BINDING PROTEIN 1-RELATED"/>
    <property type="match status" value="1"/>
</dbReference>
<gene>
    <name evidence="15" type="ORF">ACFSQZ_12865</name>
</gene>
<dbReference type="EMBL" id="JBHUJC010000041">
    <property type="protein sequence ID" value="MFD2277365.1"/>
    <property type="molecule type" value="Genomic_DNA"/>
</dbReference>
<evidence type="ECO:0000256" key="10">
    <source>
        <dbReference type="ARBA" id="ARBA00023237"/>
    </source>
</evidence>
<dbReference type="InterPro" id="IPR010949">
    <property type="entry name" value="TonB_Hb/transfer/lactofer_rcpt"/>
</dbReference>
<keyword evidence="5 11" id="KW-0812">Transmembrane</keyword>
<dbReference type="PANTHER" id="PTHR30069">
    <property type="entry name" value="TONB-DEPENDENT OUTER MEMBRANE RECEPTOR"/>
    <property type="match status" value="1"/>
</dbReference>
<dbReference type="NCBIfam" id="TIGR01785">
    <property type="entry name" value="TonB-hemin"/>
    <property type="match status" value="1"/>
</dbReference>
<keyword evidence="8 11" id="KW-0472">Membrane</keyword>
<accession>A0ABW5E6S2</accession>
<evidence type="ECO:0000256" key="4">
    <source>
        <dbReference type="ARBA" id="ARBA00022452"/>
    </source>
</evidence>
<name>A0ABW5E6S2_9BACT</name>
<evidence type="ECO:0000256" key="7">
    <source>
        <dbReference type="ARBA" id="ARBA00023077"/>
    </source>
</evidence>
<reference evidence="16" key="1">
    <citation type="journal article" date="2019" name="Int. J. Syst. Evol. Microbiol.">
        <title>The Global Catalogue of Microorganisms (GCM) 10K type strain sequencing project: providing services to taxonomists for standard genome sequencing and annotation.</title>
        <authorList>
            <consortium name="The Broad Institute Genomics Platform"/>
            <consortium name="The Broad Institute Genome Sequencing Center for Infectious Disease"/>
            <person name="Wu L."/>
            <person name="Ma J."/>
        </authorList>
    </citation>
    <scope>NUCLEOTIDE SEQUENCE [LARGE SCALE GENOMIC DNA]</scope>
    <source>
        <strain evidence="16">JCM 16545</strain>
    </source>
</reference>
<dbReference type="Proteomes" id="UP001597297">
    <property type="component" value="Unassembled WGS sequence"/>
</dbReference>